<proteinExistence type="predicted"/>
<organism evidence="5 6">
    <name type="scientific">Paenibacillus ginsengarvi</name>
    <dbReference type="NCBI Taxonomy" id="400777"/>
    <lineage>
        <taxon>Bacteria</taxon>
        <taxon>Bacillati</taxon>
        <taxon>Bacillota</taxon>
        <taxon>Bacilli</taxon>
        <taxon>Bacillales</taxon>
        <taxon>Paenibacillaceae</taxon>
        <taxon>Paenibacillus</taxon>
    </lineage>
</organism>
<dbReference type="GO" id="GO:0043565">
    <property type="term" value="F:sequence-specific DNA binding"/>
    <property type="evidence" value="ECO:0007669"/>
    <property type="project" value="InterPro"/>
</dbReference>
<evidence type="ECO:0000256" key="3">
    <source>
        <dbReference type="ARBA" id="ARBA00023163"/>
    </source>
</evidence>
<gene>
    <name evidence="5" type="ORF">D7M11_30505</name>
</gene>
<keyword evidence="3" id="KW-0804">Transcription</keyword>
<dbReference type="PANTHER" id="PTHR43280:SF2">
    <property type="entry name" value="HTH-TYPE TRANSCRIPTIONAL REGULATOR EXSA"/>
    <property type="match status" value="1"/>
</dbReference>
<dbReference type="InterPro" id="IPR009057">
    <property type="entry name" value="Homeodomain-like_sf"/>
</dbReference>
<dbReference type="SMART" id="SM00342">
    <property type="entry name" value="HTH_ARAC"/>
    <property type="match status" value="1"/>
</dbReference>
<sequence length="278" mass="31947">MQRTQAQQRNFSRYLANVQTAILHSSFRMLGAEWSHSNLKLEYNMLYYMVSGRCKIWLDGSILIPTAGQLVLLPAGSIISASSYDGEVFGKYYCHFTSLIGDNRLFDLLSISPIVEVNDLDLIEELFKHLNESYTGDEMTSILRAKTTLAQLLCYVIENSSTRIVNDAGHRDVQSVTRVLDYMHMRLPHKLTVEDLAKLAHFHPRYFISVFKSMTGFSPMQYMAKLRYDRACSLLRTTNLSMNQIADQIGILPDYFTKFFKHHSGVSPTSYRDLDKRK</sequence>
<keyword evidence="1" id="KW-0805">Transcription regulation</keyword>
<feature type="domain" description="HTH araC/xylS-type" evidence="4">
    <location>
        <begin position="177"/>
        <end position="274"/>
    </location>
</feature>
<accession>A0A3B0BD41</accession>
<keyword evidence="6" id="KW-1185">Reference proteome</keyword>
<evidence type="ECO:0000256" key="1">
    <source>
        <dbReference type="ARBA" id="ARBA00023015"/>
    </source>
</evidence>
<dbReference type="GO" id="GO:0003700">
    <property type="term" value="F:DNA-binding transcription factor activity"/>
    <property type="evidence" value="ECO:0007669"/>
    <property type="project" value="InterPro"/>
</dbReference>
<evidence type="ECO:0000256" key="2">
    <source>
        <dbReference type="ARBA" id="ARBA00023125"/>
    </source>
</evidence>
<protein>
    <submittedName>
        <fullName evidence="5">AraC family transcriptional regulator</fullName>
    </submittedName>
</protein>
<dbReference type="PANTHER" id="PTHR43280">
    <property type="entry name" value="ARAC-FAMILY TRANSCRIPTIONAL REGULATOR"/>
    <property type="match status" value="1"/>
</dbReference>
<evidence type="ECO:0000259" key="4">
    <source>
        <dbReference type="PROSITE" id="PS01124"/>
    </source>
</evidence>
<dbReference type="EMBL" id="RBAH01000031">
    <property type="protein sequence ID" value="RKN70602.1"/>
    <property type="molecule type" value="Genomic_DNA"/>
</dbReference>
<dbReference type="SUPFAM" id="SSF46689">
    <property type="entry name" value="Homeodomain-like"/>
    <property type="match status" value="2"/>
</dbReference>
<dbReference type="PROSITE" id="PS01124">
    <property type="entry name" value="HTH_ARAC_FAMILY_2"/>
    <property type="match status" value="1"/>
</dbReference>
<dbReference type="InterPro" id="IPR037923">
    <property type="entry name" value="HTH-like"/>
</dbReference>
<dbReference type="Pfam" id="PF12833">
    <property type="entry name" value="HTH_18"/>
    <property type="match status" value="1"/>
</dbReference>
<dbReference type="InterPro" id="IPR018060">
    <property type="entry name" value="HTH_AraC"/>
</dbReference>
<keyword evidence="2" id="KW-0238">DNA-binding</keyword>
<dbReference type="RefSeq" id="WP_120751060.1">
    <property type="nucleotide sequence ID" value="NZ_RBAH01000031.1"/>
</dbReference>
<dbReference type="AlphaFoldDB" id="A0A3B0BD41"/>
<name>A0A3B0BD41_9BACL</name>
<dbReference type="Gene3D" id="1.10.10.60">
    <property type="entry name" value="Homeodomain-like"/>
    <property type="match status" value="2"/>
</dbReference>
<dbReference type="Proteomes" id="UP000282311">
    <property type="component" value="Unassembled WGS sequence"/>
</dbReference>
<dbReference type="SUPFAM" id="SSF51215">
    <property type="entry name" value="Regulatory protein AraC"/>
    <property type="match status" value="1"/>
</dbReference>
<reference evidence="5 6" key="1">
    <citation type="journal article" date="2007" name="Int. J. Syst. Evol. Microbiol.">
        <title>Paenibacillus ginsengarvi sp. nov., isolated from soil from ginseng cultivation.</title>
        <authorList>
            <person name="Yoon M.H."/>
            <person name="Ten L.N."/>
            <person name="Im W.T."/>
        </authorList>
    </citation>
    <scope>NUCLEOTIDE SEQUENCE [LARGE SCALE GENOMIC DNA]</scope>
    <source>
        <strain evidence="5 6">KCTC 13059</strain>
    </source>
</reference>
<dbReference type="OrthoDB" id="2548438at2"/>
<comment type="caution">
    <text evidence="5">The sequence shown here is derived from an EMBL/GenBank/DDBJ whole genome shotgun (WGS) entry which is preliminary data.</text>
</comment>
<evidence type="ECO:0000313" key="5">
    <source>
        <dbReference type="EMBL" id="RKN70602.1"/>
    </source>
</evidence>
<evidence type="ECO:0000313" key="6">
    <source>
        <dbReference type="Proteomes" id="UP000282311"/>
    </source>
</evidence>